<dbReference type="PANTHER" id="PTHR12049">
    <property type="entry name" value="PROTEIN ARGININE METHYLTRANSFERASE NDUFAF7, MITOCHONDRIAL"/>
    <property type="match status" value="1"/>
</dbReference>
<evidence type="ECO:0000313" key="3">
    <source>
        <dbReference type="EMBL" id="MFC5907024.1"/>
    </source>
</evidence>
<dbReference type="InterPro" id="IPR038375">
    <property type="entry name" value="NDUFAF7_sf"/>
</dbReference>
<name>A0ABW1FZW5_9ACTN</name>
<proteinExistence type="predicted"/>
<dbReference type="Gene3D" id="3.40.50.12710">
    <property type="match status" value="1"/>
</dbReference>
<dbReference type="GO" id="GO:0008168">
    <property type="term" value="F:methyltransferase activity"/>
    <property type="evidence" value="ECO:0007669"/>
    <property type="project" value="UniProtKB-KW"/>
</dbReference>
<keyword evidence="2 3" id="KW-0808">Transferase</keyword>
<dbReference type="Proteomes" id="UP001596174">
    <property type="component" value="Unassembled WGS sequence"/>
</dbReference>
<dbReference type="GO" id="GO:0032259">
    <property type="term" value="P:methylation"/>
    <property type="evidence" value="ECO:0007669"/>
    <property type="project" value="UniProtKB-KW"/>
</dbReference>
<dbReference type="InterPro" id="IPR003788">
    <property type="entry name" value="NDUFAF7"/>
</dbReference>
<evidence type="ECO:0000313" key="4">
    <source>
        <dbReference type="Proteomes" id="UP001596174"/>
    </source>
</evidence>
<dbReference type="RefSeq" id="WP_380581024.1">
    <property type="nucleotide sequence ID" value="NZ_JBHSQJ010000022.1"/>
</dbReference>
<keyword evidence="1 3" id="KW-0489">Methyltransferase</keyword>
<evidence type="ECO:0000256" key="2">
    <source>
        <dbReference type="ARBA" id="ARBA00022679"/>
    </source>
</evidence>
<reference evidence="4" key="1">
    <citation type="journal article" date="2019" name="Int. J. Syst. Evol. Microbiol.">
        <title>The Global Catalogue of Microorganisms (GCM) 10K type strain sequencing project: providing services to taxonomists for standard genome sequencing and annotation.</title>
        <authorList>
            <consortium name="The Broad Institute Genomics Platform"/>
            <consortium name="The Broad Institute Genome Sequencing Center for Infectious Disease"/>
            <person name="Wu L."/>
            <person name="Ma J."/>
        </authorList>
    </citation>
    <scope>NUCLEOTIDE SEQUENCE [LARGE SCALE GENOMIC DNA]</scope>
    <source>
        <strain evidence="4">JCM 4816</strain>
    </source>
</reference>
<protein>
    <submittedName>
        <fullName evidence="3">SAM-dependent methyltransferase</fullName>
        <ecNumber evidence="3">2.1.1.-</ecNumber>
    </submittedName>
</protein>
<dbReference type="EMBL" id="JBHSQJ010000022">
    <property type="protein sequence ID" value="MFC5907024.1"/>
    <property type="molecule type" value="Genomic_DNA"/>
</dbReference>
<comment type="caution">
    <text evidence="3">The sequence shown here is derived from an EMBL/GenBank/DDBJ whole genome shotgun (WGS) entry which is preliminary data.</text>
</comment>
<dbReference type="InterPro" id="IPR029063">
    <property type="entry name" value="SAM-dependent_MTases_sf"/>
</dbReference>
<dbReference type="PANTHER" id="PTHR12049:SF7">
    <property type="entry name" value="PROTEIN ARGININE METHYLTRANSFERASE NDUFAF7, MITOCHONDRIAL"/>
    <property type="match status" value="1"/>
</dbReference>
<organism evidence="3 4">
    <name type="scientific">Streptacidiphilus monticola</name>
    <dbReference type="NCBI Taxonomy" id="2161674"/>
    <lineage>
        <taxon>Bacteria</taxon>
        <taxon>Bacillati</taxon>
        <taxon>Actinomycetota</taxon>
        <taxon>Actinomycetes</taxon>
        <taxon>Kitasatosporales</taxon>
        <taxon>Streptomycetaceae</taxon>
        <taxon>Streptacidiphilus</taxon>
    </lineage>
</organism>
<keyword evidence="4" id="KW-1185">Reference proteome</keyword>
<accession>A0ABW1FZW5</accession>
<sequence>MTDGTRWTTWRAATERALYGPDGFFVREPAGPARHFRTSVHASELFAGAVLELVLRVDAALGHPRELAVTDVGAGRGELLTSLLRLAPAGLAGRLVPRAVERAPRPEGLDPRISWHSVIPRTAQGLLFANEWLDNVPVDVAEVDEEGMVRLVEVDPATGDERLGDEVGGADAAWLDRWWPLTGPQAEPGFRAEIGRPRDTAWRDAVASVGRGVAVAVDYGHRRESRPPFGTLASFREGHEVRPVPDGSRDVTSHVAVDACMAAVPASVTHSLWATQRAALRALGLDAPRPPVALAAADPAGYVRALAARGEAAELTATGGLGDFVWWMHGVGVEPPRLDSAA</sequence>
<dbReference type="Pfam" id="PF02636">
    <property type="entry name" value="Methyltransf_28"/>
    <property type="match status" value="1"/>
</dbReference>
<evidence type="ECO:0000256" key="1">
    <source>
        <dbReference type="ARBA" id="ARBA00022603"/>
    </source>
</evidence>
<gene>
    <name evidence="3" type="ORF">ACFP3V_07315</name>
</gene>
<dbReference type="SUPFAM" id="SSF53335">
    <property type="entry name" value="S-adenosyl-L-methionine-dependent methyltransferases"/>
    <property type="match status" value="1"/>
</dbReference>
<dbReference type="EC" id="2.1.1.-" evidence="3"/>